<dbReference type="Proteomes" id="UP001642540">
    <property type="component" value="Unassembled WGS sequence"/>
</dbReference>
<evidence type="ECO:0000313" key="3">
    <source>
        <dbReference type="Proteomes" id="UP001642540"/>
    </source>
</evidence>
<gene>
    <name evidence="2" type="ORF">ODALV1_LOCUS23594</name>
</gene>
<name>A0ABP1RLI2_9HEXA</name>
<dbReference type="EMBL" id="CAXLJM020000081">
    <property type="protein sequence ID" value="CAL8130160.1"/>
    <property type="molecule type" value="Genomic_DNA"/>
</dbReference>
<dbReference type="SUPFAM" id="SSF81383">
    <property type="entry name" value="F-box domain"/>
    <property type="match status" value="1"/>
</dbReference>
<evidence type="ECO:0000313" key="2">
    <source>
        <dbReference type="EMBL" id="CAL8130160.1"/>
    </source>
</evidence>
<organism evidence="2 3">
    <name type="scientific">Orchesella dallaii</name>
    <dbReference type="NCBI Taxonomy" id="48710"/>
    <lineage>
        <taxon>Eukaryota</taxon>
        <taxon>Metazoa</taxon>
        <taxon>Ecdysozoa</taxon>
        <taxon>Arthropoda</taxon>
        <taxon>Hexapoda</taxon>
        <taxon>Collembola</taxon>
        <taxon>Entomobryomorpha</taxon>
        <taxon>Entomobryoidea</taxon>
        <taxon>Orchesellidae</taxon>
        <taxon>Orchesellinae</taxon>
        <taxon>Orchesella</taxon>
    </lineage>
</organism>
<sequence>MSLSKENPSSSEKFSSNATKKTIADLPPEILTVCLKNLVKGNRKDLLSCRLVNPQWKKIIDYLLEENFVSGRLSPFPEIGLVVCPTSEEQSCQKLPYVRSHLAMFQNEANPLPFNGLHITGGKKHPFGGPLPRNRNPEEIHVSLPMFVATAGCGNLTSLAIKNQYIDFNILVTVLGSTPSLKILRLSNVVLSKDVDNLPPVLPPPPQLKSLTILALECSIRYFSEQIEAKNKLLFVWLVISFAEQLVKLILDTECPFPALRQGYPYSISVGSKTFSAGTTSASAFGKLKDLQVTRPGIEFLELSTTPALQTFYIGSFMGTRYQLAGFEDLASFIDKCRATLEKLWLNTEWSELLAYEGLINSRGSPVLLPTANITLPKLKMVGMRFPELFYSKVWKENFLAKCPALKELQVLNFQVDRDYSLSHANAERYLFDDRDYLFLNEPVLRRVKRNADRKSLYQNIKARHPGKRIEEAVAEYWVDEYEVWNICAELKNVYFRLRGSEDCYVVRKPTPPGPLP</sequence>
<dbReference type="InterPro" id="IPR036047">
    <property type="entry name" value="F-box-like_dom_sf"/>
</dbReference>
<protein>
    <recommendedName>
        <fullName evidence="1">F-box domain-containing protein</fullName>
    </recommendedName>
</protein>
<proteinExistence type="predicted"/>
<dbReference type="SUPFAM" id="SSF52047">
    <property type="entry name" value="RNI-like"/>
    <property type="match status" value="1"/>
</dbReference>
<keyword evidence="3" id="KW-1185">Reference proteome</keyword>
<dbReference type="InterPro" id="IPR001810">
    <property type="entry name" value="F-box_dom"/>
</dbReference>
<dbReference type="Pfam" id="PF00646">
    <property type="entry name" value="F-box"/>
    <property type="match status" value="1"/>
</dbReference>
<reference evidence="2 3" key="1">
    <citation type="submission" date="2024-08" db="EMBL/GenBank/DDBJ databases">
        <authorList>
            <person name="Cucini C."/>
            <person name="Frati F."/>
        </authorList>
    </citation>
    <scope>NUCLEOTIDE SEQUENCE [LARGE SCALE GENOMIC DNA]</scope>
</reference>
<evidence type="ECO:0000259" key="1">
    <source>
        <dbReference type="Pfam" id="PF00646"/>
    </source>
</evidence>
<comment type="caution">
    <text evidence="2">The sequence shown here is derived from an EMBL/GenBank/DDBJ whole genome shotgun (WGS) entry which is preliminary data.</text>
</comment>
<feature type="domain" description="F-box" evidence="1">
    <location>
        <begin position="24"/>
        <end position="62"/>
    </location>
</feature>
<accession>A0ABP1RLI2</accession>